<dbReference type="AlphaFoldDB" id="W2HZ25"/>
<proteinExistence type="predicted"/>
<reference evidence="2" key="1">
    <citation type="submission" date="2013-11" db="EMBL/GenBank/DDBJ databases">
        <title>The Genome Sequence of Phytophthora parasitica CJ05E6.</title>
        <authorList>
            <consortium name="The Broad Institute Genomics Platform"/>
            <person name="Russ C."/>
            <person name="Tyler B."/>
            <person name="Panabieres F."/>
            <person name="Shan W."/>
            <person name="Tripathy S."/>
            <person name="Grunwald N."/>
            <person name="Machado M."/>
            <person name="Johnson C.S."/>
            <person name="Arredondo F."/>
            <person name="Hong C."/>
            <person name="Coffey M."/>
            <person name="Young S.K."/>
            <person name="Zeng Q."/>
            <person name="Gargeya S."/>
            <person name="Fitzgerald M."/>
            <person name="Abouelleil A."/>
            <person name="Alvarado L."/>
            <person name="Chapman S.B."/>
            <person name="Gainer-Dewar J."/>
            <person name="Goldberg J."/>
            <person name="Griggs A."/>
            <person name="Gujja S."/>
            <person name="Hansen M."/>
            <person name="Howarth C."/>
            <person name="Imamovic A."/>
            <person name="Ireland A."/>
            <person name="Larimer J."/>
            <person name="McCowan C."/>
            <person name="Murphy C."/>
            <person name="Pearson M."/>
            <person name="Poon T.W."/>
            <person name="Priest M."/>
            <person name="Roberts A."/>
            <person name="Saif S."/>
            <person name="Shea T."/>
            <person name="Sykes S."/>
            <person name="Wortman J."/>
            <person name="Nusbaum C."/>
            <person name="Birren B."/>
        </authorList>
    </citation>
    <scope>NUCLEOTIDE SEQUENCE [LARGE SCALE GENOMIC DNA]</scope>
    <source>
        <strain evidence="2">CJ05E6</strain>
    </source>
</reference>
<dbReference type="Proteomes" id="UP000053864">
    <property type="component" value="Unassembled WGS sequence"/>
</dbReference>
<organism evidence="2">
    <name type="scientific">Phytophthora nicotianae</name>
    <name type="common">Potato buckeye rot agent</name>
    <name type="synonym">Phytophthora parasitica</name>
    <dbReference type="NCBI Taxonomy" id="4792"/>
    <lineage>
        <taxon>Eukaryota</taxon>
        <taxon>Sar</taxon>
        <taxon>Stramenopiles</taxon>
        <taxon>Oomycota</taxon>
        <taxon>Peronosporomycetes</taxon>
        <taxon>Peronosporales</taxon>
        <taxon>Peronosporaceae</taxon>
        <taxon>Phytophthora</taxon>
    </lineage>
</organism>
<name>W2HZ25_PHYNI</name>
<dbReference type="VEuPathDB" id="FungiDB:PPTG_06358"/>
<feature type="compositionally biased region" description="Acidic residues" evidence="1">
    <location>
        <begin position="1"/>
        <end position="19"/>
    </location>
</feature>
<evidence type="ECO:0000256" key="1">
    <source>
        <dbReference type="SAM" id="MobiDB-lite"/>
    </source>
</evidence>
<gene>
    <name evidence="2" type="ORF">L916_19272</name>
</gene>
<dbReference type="EMBL" id="KI676042">
    <property type="protein sequence ID" value="ETL27160.1"/>
    <property type="molecule type" value="Genomic_DNA"/>
</dbReference>
<sequence>MSDDEDENVLVSDSEDDASDYNYHNSSGDEDDVEPTLETTEDELRQLAVGGWKGYDADDSGDFLLSSTTDYYNVPSGPTRSAFGFADSPLGLFFYFLPKKLWIRIADESNRYRSQLIPELSQRRREASLMQQATDFL</sequence>
<evidence type="ECO:0000313" key="2">
    <source>
        <dbReference type="EMBL" id="ETL27160.1"/>
    </source>
</evidence>
<feature type="compositionally biased region" description="Acidic residues" evidence="1">
    <location>
        <begin position="28"/>
        <end position="41"/>
    </location>
</feature>
<evidence type="ECO:0008006" key="3">
    <source>
        <dbReference type="Google" id="ProtNLM"/>
    </source>
</evidence>
<protein>
    <recommendedName>
        <fullName evidence="3">PiggyBac transposable element-derived protein domain-containing protein</fullName>
    </recommendedName>
</protein>
<feature type="region of interest" description="Disordered" evidence="1">
    <location>
        <begin position="1"/>
        <end position="41"/>
    </location>
</feature>
<accession>W2HZ25</accession>